<sequence>MSSLTDSADRLLQIGKSIRSTATSISTSSDRTPFTRAVLHTHLGDLIRDADPSEIGLFTLVQSRPLPDKEAAATGTAPKEIARVGFPGATPLRKPSAKYGIKMKEREPEPEVYAQAALKYLDRYQYIRPMPRARTQVVSLLDELTSVRESIEGLRAAAEQPAGSGPDEPPSSPKSMIAAEERRIQELHKQMAELKQQKESLLHQQVAPRTTRRAFPARPRPAPPPAPVPAAPPKADAQEEMFWNTPASRARTLHFTESLIMDESVDLGNVTTSFSSPLAGPASRASRHMVEEDEPEDEAEEEEEESPAVGEEQDHEEQPDSPEEPETETDQETVVLSKPPDEPPSPTRPPDTPASEIELVTETPSQPTPSGGTESVRKPKVRITTEVERIVAKIWATVGEMLMPGHPYNVSGSPKTNKPPRAKETIAHLQSLSSQTPDPASPSSASLSTFSPAHGPSTQQILTAALLLAVLSAPGLRMSLNQVKEVVASRAGPVDVGMGAPQRALYGLVAKRLIRIDRSTREQMVMFDV</sequence>
<organism evidence="2 3">
    <name type="scientific">Gloeophyllum trabeum (strain ATCC 11539 / FP-39264 / Madison 617)</name>
    <name type="common">Brown rot fungus</name>
    <dbReference type="NCBI Taxonomy" id="670483"/>
    <lineage>
        <taxon>Eukaryota</taxon>
        <taxon>Fungi</taxon>
        <taxon>Dikarya</taxon>
        <taxon>Basidiomycota</taxon>
        <taxon>Agaricomycotina</taxon>
        <taxon>Agaricomycetes</taxon>
        <taxon>Gloeophyllales</taxon>
        <taxon>Gloeophyllaceae</taxon>
        <taxon>Gloeophyllum</taxon>
    </lineage>
</organism>
<reference evidence="2 3" key="1">
    <citation type="journal article" date="2012" name="Science">
        <title>The Paleozoic origin of enzymatic lignin decomposition reconstructed from 31 fungal genomes.</title>
        <authorList>
            <person name="Floudas D."/>
            <person name="Binder M."/>
            <person name="Riley R."/>
            <person name="Barry K."/>
            <person name="Blanchette R.A."/>
            <person name="Henrissat B."/>
            <person name="Martinez A.T."/>
            <person name="Otillar R."/>
            <person name="Spatafora J.W."/>
            <person name="Yadav J.S."/>
            <person name="Aerts A."/>
            <person name="Benoit I."/>
            <person name="Boyd A."/>
            <person name="Carlson A."/>
            <person name="Copeland A."/>
            <person name="Coutinho P.M."/>
            <person name="de Vries R.P."/>
            <person name="Ferreira P."/>
            <person name="Findley K."/>
            <person name="Foster B."/>
            <person name="Gaskell J."/>
            <person name="Glotzer D."/>
            <person name="Gorecki P."/>
            <person name="Heitman J."/>
            <person name="Hesse C."/>
            <person name="Hori C."/>
            <person name="Igarashi K."/>
            <person name="Jurgens J.A."/>
            <person name="Kallen N."/>
            <person name="Kersten P."/>
            <person name="Kohler A."/>
            <person name="Kuees U."/>
            <person name="Kumar T.K.A."/>
            <person name="Kuo A."/>
            <person name="LaButti K."/>
            <person name="Larrondo L.F."/>
            <person name="Lindquist E."/>
            <person name="Ling A."/>
            <person name="Lombard V."/>
            <person name="Lucas S."/>
            <person name="Lundell T."/>
            <person name="Martin R."/>
            <person name="McLaughlin D.J."/>
            <person name="Morgenstern I."/>
            <person name="Morin E."/>
            <person name="Murat C."/>
            <person name="Nagy L.G."/>
            <person name="Nolan M."/>
            <person name="Ohm R.A."/>
            <person name="Patyshakuliyeva A."/>
            <person name="Rokas A."/>
            <person name="Ruiz-Duenas F.J."/>
            <person name="Sabat G."/>
            <person name="Salamov A."/>
            <person name="Samejima M."/>
            <person name="Schmutz J."/>
            <person name="Slot J.C."/>
            <person name="St John F."/>
            <person name="Stenlid J."/>
            <person name="Sun H."/>
            <person name="Sun S."/>
            <person name="Syed K."/>
            <person name="Tsang A."/>
            <person name="Wiebenga A."/>
            <person name="Young D."/>
            <person name="Pisabarro A."/>
            <person name="Eastwood D.C."/>
            <person name="Martin F."/>
            <person name="Cullen D."/>
            <person name="Grigoriev I.V."/>
            <person name="Hibbett D.S."/>
        </authorList>
    </citation>
    <scope>NUCLEOTIDE SEQUENCE [LARGE SCALE GENOMIC DNA]</scope>
    <source>
        <strain evidence="2 3">ATCC 11539</strain>
    </source>
</reference>
<feature type="region of interest" description="Disordered" evidence="1">
    <location>
        <begin position="430"/>
        <end position="454"/>
    </location>
</feature>
<dbReference type="KEGG" id="gtr:GLOTRDRAFT_137712"/>
<dbReference type="eggNOG" id="ENOG502SD4Q">
    <property type="taxonomic scope" value="Eukaryota"/>
</dbReference>
<dbReference type="EMBL" id="KB469299">
    <property type="protein sequence ID" value="EPQ57372.1"/>
    <property type="molecule type" value="Genomic_DNA"/>
</dbReference>
<dbReference type="HOGENOM" id="CLU_035832_0_0_1"/>
<dbReference type="OrthoDB" id="3262547at2759"/>
<feature type="compositionally biased region" description="Pro residues" evidence="1">
    <location>
        <begin position="218"/>
        <end position="232"/>
    </location>
</feature>
<dbReference type="RefSeq" id="XP_007864481.1">
    <property type="nucleotide sequence ID" value="XM_007866290.1"/>
</dbReference>
<feature type="region of interest" description="Disordered" evidence="1">
    <location>
        <begin position="270"/>
        <end position="356"/>
    </location>
</feature>
<feature type="region of interest" description="Disordered" evidence="1">
    <location>
        <begin position="361"/>
        <end position="380"/>
    </location>
</feature>
<evidence type="ECO:0000313" key="3">
    <source>
        <dbReference type="Proteomes" id="UP000030669"/>
    </source>
</evidence>
<feature type="compositionally biased region" description="Polar residues" evidence="1">
    <location>
        <begin position="362"/>
        <end position="373"/>
    </location>
</feature>
<feature type="compositionally biased region" description="Low complexity" evidence="1">
    <location>
        <begin position="433"/>
        <end position="453"/>
    </location>
</feature>
<dbReference type="GeneID" id="19303821"/>
<keyword evidence="3" id="KW-1185">Reference proteome</keyword>
<dbReference type="AlphaFoldDB" id="S7QDG6"/>
<protein>
    <submittedName>
        <fullName evidence="2">Uncharacterized protein</fullName>
    </submittedName>
</protein>
<name>S7QDG6_GLOTA</name>
<proteinExistence type="predicted"/>
<feature type="compositionally biased region" description="Pro residues" evidence="1">
    <location>
        <begin position="342"/>
        <end position="352"/>
    </location>
</feature>
<dbReference type="Proteomes" id="UP000030669">
    <property type="component" value="Unassembled WGS sequence"/>
</dbReference>
<gene>
    <name evidence="2" type="ORF">GLOTRDRAFT_137712</name>
</gene>
<feature type="region of interest" description="Disordered" evidence="1">
    <location>
        <begin position="403"/>
        <end position="422"/>
    </location>
</feature>
<feature type="compositionally biased region" description="Acidic residues" evidence="1">
    <location>
        <begin position="291"/>
        <end position="331"/>
    </location>
</feature>
<evidence type="ECO:0000256" key="1">
    <source>
        <dbReference type="SAM" id="MobiDB-lite"/>
    </source>
</evidence>
<dbReference type="OMA" id="IMPGHPY"/>
<accession>S7QDG6</accession>
<evidence type="ECO:0000313" key="2">
    <source>
        <dbReference type="EMBL" id="EPQ57372.1"/>
    </source>
</evidence>
<feature type="compositionally biased region" description="Low complexity" evidence="1">
    <location>
        <begin position="206"/>
        <end position="217"/>
    </location>
</feature>
<feature type="region of interest" description="Disordered" evidence="1">
    <location>
        <begin position="193"/>
        <end position="240"/>
    </location>
</feature>